<evidence type="ECO:0000313" key="3">
    <source>
        <dbReference type="EMBL" id="OWK28330.1"/>
    </source>
</evidence>
<keyword evidence="4" id="KW-1185">Reference proteome</keyword>
<accession>A0A245ZF03</accession>
<sequence length="114" mass="11999">MSFQILTSVATMIFCSAVLVQSVRMMRSLRAVKDGALTEVVGALDASTTQARLVLSELRQTLHDCASSSRTLANGKEIAEELSVMIGIANATAERLVEAAGAANTVRDSEEVAA</sequence>
<keyword evidence="1" id="KW-0472">Membrane</keyword>
<comment type="caution">
    <text evidence="3">The sequence shown here is derived from an EMBL/GenBank/DDBJ whole genome shotgun (WGS) entry which is preliminary data.</text>
</comment>
<dbReference type="RefSeq" id="WP_088335095.1">
    <property type="nucleotide sequence ID" value="NZ_NBBJ01000006.1"/>
</dbReference>
<evidence type="ECO:0000256" key="1">
    <source>
        <dbReference type="SAM" id="Phobius"/>
    </source>
</evidence>
<feature type="transmembrane region" description="Helical" evidence="1">
    <location>
        <begin position="6"/>
        <end position="23"/>
    </location>
</feature>
<feature type="domain" description="DUF6468" evidence="2">
    <location>
        <begin position="35"/>
        <end position="103"/>
    </location>
</feature>
<proteinExistence type="predicted"/>
<dbReference type="AlphaFoldDB" id="A0A245ZF03"/>
<evidence type="ECO:0000259" key="2">
    <source>
        <dbReference type="Pfam" id="PF20072"/>
    </source>
</evidence>
<dbReference type="OrthoDB" id="7506947at2"/>
<dbReference type="Pfam" id="PF20072">
    <property type="entry name" value="DUF6468"/>
    <property type="match status" value="1"/>
</dbReference>
<dbReference type="InterPro" id="IPR045531">
    <property type="entry name" value="DUF6468"/>
</dbReference>
<name>A0A245ZF03_9SPHN</name>
<evidence type="ECO:0000313" key="4">
    <source>
        <dbReference type="Proteomes" id="UP000197783"/>
    </source>
</evidence>
<dbReference type="Proteomes" id="UP000197783">
    <property type="component" value="Unassembled WGS sequence"/>
</dbReference>
<keyword evidence="1" id="KW-0812">Transmembrane</keyword>
<keyword evidence="1" id="KW-1133">Transmembrane helix</keyword>
<organism evidence="3 4">
    <name type="scientific">Sphingomonas mucosissima</name>
    <dbReference type="NCBI Taxonomy" id="370959"/>
    <lineage>
        <taxon>Bacteria</taxon>
        <taxon>Pseudomonadati</taxon>
        <taxon>Pseudomonadota</taxon>
        <taxon>Alphaproteobacteria</taxon>
        <taxon>Sphingomonadales</taxon>
        <taxon>Sphingomonadaceae</taxon>
        <taxon>Sphingomonas</taxon>
    </lineage>
</organism>
<reference evidence="3 4" key="1">
    <citation type="submission" date="2017-03" db="EMBL/GenBank/DDBJ databases">
        <title>Genome sequence of Sphingomonas mucosissima DSM 17494.</title>
        <authorList>
            <person name="Poehlein A."/>
            <person name="Wuebbeler J.H."/>
            <person name="Steinbuechel A."/>
            <person name="Daniel R."/>
        </authorList>
    </citation>
    <scope>NUCLEOTIDE SEQUENCE [LARGE SCALE GENOMIC DNA]</scope>
    <source>
        <strain evidence="3 4">DSM 17494</strain>
    </source>
</reference>
<dbReference type="EMBL" id="NBBJ01000006">
    <property type="protein sequence ID" value="OWK28330.1"/>
    <property type="molecule type" value="Genomic_DNA"/>
</dbReference>
<protein>
    <recommendedName>
        <fullName evidence="2">DUF6468 domain-containing protein</fullName>
    </recommendedName>
</protein>
<gene>
    <name evidence="3" type="ORF">SPMU_31860</name>
</gene>